<dbReference type="EMBL" id="LGUB01000999">
    <property type="protein sequence ID" value="KRH92347.1"/>
    <property type="molecule type" value="Genomic_DNA"/>
</dbReference>
<reference evidence="2 3" key="1">
    <citation type="submission" date="2015-07" db="EMBL/GenBank/DDBJ databases">
        <title>The genome of Pseudoloma neurophilia, a relevant intracellular parasite of the zebrafish.</title>
        <authorList>
            <person name="Ndikumana S."/>
            <person name="Pelin A."/>
            <person name="Sanders J."/>
            <person name="Corradi N."/>
        </authorList>
    </citation>
    <scope>NUCLEOTIDE SEQUENCE [LARGE SCALE GENOMIC DNA]</scope>
    <source>
        <strain evidence="2 3">MK1</strain>
    </source>
</reference>
<organism evidence="2 3">
    <name type="scientific">Pseudoloma neurophilia</name>
    <dbReference type="NCBI Taxonomy" id="146866"/>
    <lineage>
        <taxon>Eukaryota</taxon>
        <taxon>Fungi</taxon>
        <taxon>Fungi incertae sedis</taxon>
        <taxon>Microsporidia</taxon>
        <taxon>Pseudoloma</taxon>
    </lineage>
</organism>
<dbReference type="VEuPathDB" id="MicrosporidiaDB:M153_72480001047"/>
<dbReference type="SMART" id="SM01126">
    <property type="entry name" value="DDE_Tnp_IS1595"/>
    <property type="match status" value="1"/>
</dbReference>
<dbReference type="Pfam" id="PF12762">
    <property type="entry name" value="DDE_Tnp_IS1595"/>
    <property type="match status" value="1"/>
</dbReference>
<comment type="caution">
    <text evidence="2">The sequence shown here is derived from an EMBL/GenBank/DDBJ whole genome shotgun (WGS) entry which is preliminary data.</text>
</comment>
<dbReference type="AlphaFoldDB" id="A0A0R0M1W4"/>
<dbReference type="InterPro" id="IPR024445">
    <property type="entry name" value="Tnp_ISXO2-like"/>
</dbReference>
<dbReference type="OrthoDB" id="2194529at2759"/>
<protein>
    <submittedName>
        <fullName evidence="2">Putative transposable element</fullName>
    </submittedName>
</protein>
<evidence type="ECO:0000313" key="2">
    <source>
        <dbReference type="EMBL" id="KRH92347.1"/>
    </source>
</evidence>
<proteinExistence type="predicted"/>
<feature type="domain" description="ISXO2-like transposase" evidence="1">
    <location>
        <begin position="132"/>
        <end position="284"/>
    </location>
</feature>
<evidence type="ECO:0000259" key="1">
    <source>
        <dbReference type="SMART" id="SM01126"/>
    </source>
</evidence>
<dbReference type="NCBIfam" id="NF033547">
    <property type="entry name" value="transpos_IS1595"/>
    <property type="match status" value="1"/>
</dbReference>
<dbReference type="Proteomes" id="UP000051530">
    <property type="component" value="Unassembled WGS sequence"/>
</dbReference>
<keyword evidence="3" id="KW-1185">Reference proteome</keyword>
<dbReference type="PANTHER" id="PTHR47163">
    <property type="entry name" value="DDE_TNP_IS1595 DOMAIN-CONTAINING PROTEIN"/>
    <property type="match status" value="1"/>
</dbReference>
<name>A0A0R0M1W4_9MICR</name>
<gene>
    <name evidence="2" type="ORF">M153_72480001047</name>
</gene>
<sequence length="307" mass="35627">MTEILNRKSAIFNDETHAFNFLIKKGIVEQNKICSHCGNISVLMTNIIREKRVFIYRCTFGSCRRKKNLMSYSVFKHAKMNLDDIFFSIYSYLINLSNGQFTNLSNISESSWITFKKKLNNISEIVIGTVDKIGGPGITVELDETVITRQGLIRVPSVYDDTSNNRTDLIWLFGGIERHNPSRFFLIVVENRRSETLKRHIEANIHPGTKIVTDGYSSYPNAVNEAMYQHETVNHSVGFTNDEGEHTNTIENLWSHLKNEIRRRCGVIHANIHEFLIEFQLKKMYKLLSDKTQLYNIFVMFLRIAFE</sequence>
<dbReference type="PANTHER" id="PTHR47163:SF2">
    <property type="entry name" value="SI:DKEY-17M8.2"/>
    <property type="match status" value="1"/>
</dbReference>
<evidence type="ECO:0000313" key="3">
    <source>
        <dbReference type="Proteomes" id="UP000051530"/>
    </source>
</evidence>
<accession>A0A0R0M1W4</accession>
<dbReference type="InterPro" id="IPR053164">
    <property type="entry name" value="IS1016-like_transposase"/>
</dbReference>